<sequence>MAVHAYTSFSYSYLDRARVLAASLRKHHPDWIVWAVLTDKEPQGFNLDWDAEDFDYVITADDLYGDAVSGWLFRHDVIEACTAVKGRALRYILDRPDAEKVFYFDPDIALFNPVTPIEDILDTAAIVLTPHQLDPDDKSDPQAIIDNEITSLDYGAFNLGFLAVQNCPEARRFTNWWTDRLDDWCHDRLDLGLFVDQKWCNLAPCFFDQVSILRDPGCNVASWNLSRRRLVFDSEGQALINGKLLRFYHFTKLGPIGDTMTRRYARDNSEVFELWWWYRQQVAANAEPGLPERWWHYGTFANGTKIPKNVRELYRYRVDLQRAFPEPFDVGDNTLHAWLNHEGYLP</sequence>
<proteinExistence type="predicted"/>
<accession>A0A090MR01</accession>
<keyword evidence="2" id="KW-1185">Reference proteome</keyword>
<dbReference type="Proteomes" id="UP000035762">
    <property type="component" value="Unassembled WGS sequence"/>
</dbReference>
<name>A0A090MR01_AFIFE</name>
<protein>
    <submittedName>
        <fullName evidence="1">Capsular polysaccharide biosynthesis protein</fullName>
    </submittedName>
</protein>
<gene>
    <name evidence="1" type="ORF">BN961_03218</name>
</gene>
<dbReference type="AlphaFoldDB" id="A0A090MR01"/>
<evidence type="ECO:0000313" key="2">
    <source>
        <dbReference type="Proteomes" id="UP000035762"/>
    </source>
</evidence>
<dbReference type="InterPro" id="IPR029044">
    <property type="entry name" value="Nucleotide-diphossugar_trans"/>
</dbReference>
<organism evidence="1 2">
    <name type="scientific">Afipia felis</name>
    <name type="common">Cat scratch disease bacillus</name>
    <dbReference type="NCBI Taxonomy" id="1035"/>
    <lineage>
        <taxon>Bacteria</taxon>
        <taxon>Pseudomonadati</taxon>
        <taxon>Pseudomonadota</taxon>
        <taxon>Alphaproteobacteria</taxon>
        <taxon>Hyphomicrobiales</taxon>
        <taxon>Nitrobacteraceae</taxon>
        <taxon>Afipia</taxon>
    </lineage>
</organism>
<evidence type="ECO:0000313" key="1">
    <source>
        <dbReference type="EMBL" id="CEG09786.1"/>
    </source>
</evidence>
<dbReference type="Gene3D" id="3.90.550.10">
    <property type="entry name" value="Spore Coat Polysaccharide Biosynthesis Protein SpsA, Chain A"/>
    <property type="match status" value="1"/>
</dbReference>
<dbReference type="RefSeq" id="WP_048757582.1">
    <property type="nucleotide sequence ID" value="NZ_CCAZ020000002.1"/>
</dbReference>
<dbReference type="EMBL" id="CCAZ020000002">
    <property type="protein sequence ID" value="CEG09786.1"/>
    <property type="molecule type" value="Genomic_DNA"/>
</dbReference>
<dbReference type="OrthoDB" id="9816424at2"/>
<comment type="caution">
    <text evidence="1">The sequence shown here is derived from an EMBL/GenBank/DDBJ whole genome shotgun (WGS) entry which is preliminary data.</text>
</comment>
<dbReference type="STRING" id="1035.BN961_03218"/>
<dbReference type="SUPFAM" id="SSF53448">
    <property type="entry name" value="Nucleotide-diphospho-sugar transferases"/>
    <property type="match status" value="1"/>
</dbReference>
<reference evidence="1 2" key="1">
    <citation type="journal article" date="2014" name="Genome Announc.">
        <title>Genome Sequence of Afipia felis Strain 76713, Isolated in Hospital Water Using an Amoeba Co-Culture Procedure.</title>
        <authorList>
            <person name="Benamar S."/>
            <person name="La Scola B."/>
            <person name="Croce O."/>
        </authorList>
    </citation>
    <scope>NUCLEOTIDE SEQUENCE [LARGE SCALE GENOMIC DNA]</scope>
    <source>
        <strain evidence="1 2">76713</strain>
    </source>
</reference>